<dbReference type="PANTHER" id="PTHR30487">
    <property type="entry name" value="TYPE 4 PREPILIN-LIKE PROTEINS LEADER PEPTIDE-PROCESSING ENZYME"/>
    <property type="match status" value="1"/>
</dbReference>
<comment type="similarity">
    <text evidence="1">Belongs to the peptidase A24 family.</text>
</comment>
<feature type="transmembrane region" description="Helical" evidence="2">
    <location>
        <begin position="138"/>
        <end position="159"/>
    </location>
</feature>
<keyword evidence="2" id="KW-0812">Transmembrane</keyword>
<evidence type="ECO:0000256" key="2">
    <source>
        <dbReference type="SAM" id="Phobius"/>
    </source>
</evidence>
<dbReference type="GO" id="GO:0006465">
    <property type="term" value="P:signal peptide processing"/>
    <property type="evidence" value="ECO:0007669"/>
    <property type="project" value="TreeGrafter"/>
</dbReference>
<dbReference type="InterPro" id="IPR000045">
    <property type="entry name" value="Prepilin_IV_endopep_pep"/>
</dbReference>
<feature type="domain" description="Prepilin type IV endopeptidase peptidase" evidence="3">
    <location>
        <begin position="4"/>
        <end position="106"/>
    </location>
</feature>
<dbReference type="Gene3D" id="1.20.120.1220">
    <property type="match status" value="1"/>
</dbReference>
<feature type="transmembrane region" description="Helical" evidence="2">
    <location>
        <begin position="27"/>
        <end position="45"/>
    </location>
</feature>
<reference evidence="4 5" key="1">
    <citation type="submission" date="2016-10" db="EMBL/GenBank/DDBJ databases">
        <authorList>
            <person name="de Groot N.N."/>
        </authorList>
    </citation>
    <scope>NUCLEOTIDE SEQUENCE [LARGE SCALE GENOMIC DNA]</scope>
    <source>
        <strain evidence="4 5">DSM 23995</strain>
    </source>
</reference>
<dbReference type="GO" id="GO:0005886">
    <property type="term" value="C:plasma membrane"/>
    <property type="evidence" value="ECO:0007669"/>
    <property type="project" value="TreeGrafter"/>
</dbReference>
<feature type="transmembrane region" description="Helical" evidence="2">
    <location>
        <begin position="89"/>
        <end position="112"/>
    </location>
</feature>
<dbReference type="STRING" id="930128.SAMN05192532_10710"/>
<dbReference type="GO" id="GO:0004190">
    <property type="term" value="F:aspartic-type endopeptidase activity"/>
    <property type="evidence" value="ECO:0007669"/>
    <property type="project" value="InterPro"/>
</dbReference>
<feature type="transmembrane region" description="Helical" evidence="2">
    <location>
        <begin position="52"/>
        <end position="69"/>
    </location>
</feature>
<dbReference type="AlphaFoldDB" id="A0A1I2EU57"/>
<gene>
    <name evidence="4" type="ORF">SAMN05192532_10710</name>
</gene>
<evidence type="ECO:0000256" key="1">
    <source>
        <dbReference type="ARBA" id="ARBA00005801"/>
    </source>
</evidence>
<proteinExistence type="inferred from homology"/>
<sequence>MNTIVLIILLTISVVTDIKTGKIYNKILFPAAIFGFIYHIATAGWEGLWQSFLGLLLGLGLLFIPYMLGGMGAGDVKLLAAVGALTGPAFVFQTFVFTALIGAVMAAGIILYRRGATKMMTGFLSGGSIVGREKKTTFPYGVAIAAGAVISLFTEGVLFL</sequence>
<evidence type="ECO:0000313" key="4">
    <source>
        <dbReference type="EMBL" id="SFE96612.1"/>
    </source>
</evidence>
<organism evidence="4 5">
    <name type="scientific">Alteribacillus iranensis</name>
    <dbReference type="NCBI Taxonomy" id="930128"/>
    <lineage>
        <taxon>Bacteria</taxon>
        <taxon>Bacillati</taxon>
        <taxon>Bacillota</taxon>
        <taxon>Bacilli</taxon>
        <taxon>Bacillales</taxon>
        <taxon>Bacillaceae</taxon>
        <taxon>Alteribacillus</taxon>
    </lineage>
</organism>
<dbReference type="OrthoDB" id="5508079at2"/>
<keyword evidence="5" id="KW-1185">Reference proteome</keyword>
<dbReference type="InterPro" id="IPR050882">
    <property type="entry name" value="Prepilin_peptidase/N-MTase"/>
</dbReference>
<evidence type="ECO:0000259" key="3">
    <source>
        <dbReference type="Pfam" id="PF01478"/>
    </source>
</evidence>
<evidence type="ECO:0000313" key="5">
    <source>
        <dbReference type="Proteomes" id="UP000199516"/>
    </source>
</evidence>
<dbReference type="RefSeq" id="WP_091663347.1">
    <property type="nucleotide sequence ID" value="NZ_FONT01000007.1"/>
</dbReference>
<dbReference type="Pfam" id="PF01478">
    <property type="entry name" value="Peptidase_A24"/>
    <property type="match status" value="1"/>
</dbReference>
<keyword evidence="2" id="KW-1133">Transmembrane helix</keyword>
<dbReference type="EMBL" id="FONT01000007">
    <property type="protein sequence ID" value="SFE96612.1"/>
    <property type="molecule type" value="Genomic_DNA"/>
</dbReference>
<name>A0A1I2EU57_9BACI</name>
<dbReference type="Proteomes" id="UP000199516">
    <property type="component" value="Unassembled WGS sequence"/>
</dbReference>
<dbReference type="PANTHER" id="PTHR30487:SF0">
    <property type="entry name" value="PREPILIN LEADER PEPTIDASE_N-METHYLTRANSFERASE-RELATED"/>
    <property type="match status" value="1"/>
</dbReference>
<protein>
    <submittedName>
        <fullName evidence="4">Prepilin peptidase CpaA</fullName>
    </submittedName>
</protein>
<accession>A0A1I2EU57</accession>
<keyword evidence="2" id="KW-0472">Membrane</keyword>